<feature type="transmembrane region" description="Helical" evidence="2">
    <location>
        <begin position="121"/>
        <end position="140"/>
    </location>
</feature>
<gene>
    <name evidence="3" type="ORF">KDW_44280</name>
</gene>
<protein>
    <recommendedName>
        <fullName evidence="5">HAMP domain-containing protein</fullName>
    </recommendedName>
</protein>
<feature type="compositionally biased region" description="Basic and acidic residues" evidence="1">
    <location>
        <begin position="1"/>
        <end position="13"/>
    </location>
</feature>
<accession>A0A5J4KYN6</accession>
<feature type="region of interest" description="Disordered" evidence="1">
    <location>
        <begin position="1"/>
        <end position="34"/>
    </location>
</feature>
<evidence type="ECO:0008006" key="5">
    <source>
        <dbReference type="Google" id="ProtNLM"/>
    </source>
</evidence>
<dbReference type="EMBL" id="BKZW01000002">
    <property type="protein sequence ID" value="GER90266.1"/>
    <property type="molecule type" value="Genomic_DNA"/>
</dbReference>
<proteinExistence type="predicted"/>
<evidence type="ECO:0000313" key="4">
    <source>
        <dbReference type="Proteomes" id="UP000326912"/>
    </source>
</evidence>
<sequence>MNKDFSGPRKEQFPSRSQSNMGNQSTVSVINQEPEKDTSPLRWWYRLTAPLPASATATLQQRDLSRRGRLTSATLLIIILLVLAAEPTAIFGQNKSLVFILLIPVAIDIVALIFNKLGKITIAGILVIVGIEVGLILSILGPALGGGGLTTYVLPQFDLLVQAEFVAVTLLPPRSVFVVFFFNIAFILLSILYLPHTAEFNAVFAANRYDLFLRPITLAAIVAVVTYLWVTNANQAIKRADRAEVVAELERREVERQQQEITLKQQLDQGIQLILQTHVEVSNGNFAARAPLTKENVLWRIGYSLNTLLARLQSSNQAEVELQRVQAETARLVETLRRARAGQPVKFNRTGTYLDPLILELMSIPNSAGPEKNNAPVTTQGLTFSQTKNTRERGES</sequence>
<feature type="compositionally biased region" description="Polar residues" evidence="1">
    <location>
        <begin position="14"/>
        <end position="31"/>
    </location>
</feature>
<dbReference type="Proteomes" id="UP000326912">
    <property type="component" value="Unassembled WGS sequence"/>
</dbReference>
<feature type="transmembrane region" description="Helical" evidence="2">
    <location>
        <begin position="176"/>
        <end position="196"/>
    </location>
</feature>
<keyword evidence="2" id="KW-0472">Membrane</keyword>
<evidence type="ECO:0000313" key="3">
    <source>
        <dbReference type="EMBL" id="GER90266.1"/>
    </source>
</evidence>
<evidence type="ECO:0000256" key="1">
    <source>
        <dbReference type="SAM" id="MobiDB-lite"/>
    </source>
</evidence>
<reference evidence="3 4" key="1">
    <citation type="submission" date="2019-10" db="EMBL/GenBank/DDBJ databases">
        <title>Dictyobacter vulcani sp. nov., within the class Ktedonobacteria, isolated from soil of volcanic Mt. Zao.</title>
        <authorList>
            <person name="Zheng Y."/>
            <person name="Wang C.M."/>
            <person name="Sakai Y."/>
            <person name="Abe K."/>
            <person name="Yokota A."/>
            <person name="Yabe S."/>
        </authorList>
    </citation>
    <scope>NUCLEOTIDE SEQUENCE [LARGE SCALE GENOMIC DNA]</scope>
    <source>
        <strain evidence="3 4">W12</strain>
    </source>
</reference>
<feature type="transmembrane region" description="Helical" evidence="2">
    <location>
        <begin position="70"/>
        <end position="90"/>
    </location>
</feature>
<comment type="caution">
    <text evidence="3">The sequence shown here is derived from an EMBL/GenBank/DDBJ whole genome shotgun (WGS) entry which is preliminary data.</text>
</comment>
<keyword evidence="2" id="KW-0812">Transmembrane</keyword>
<name>A0A5J4KYN6_9CHLR</name>
<feature type="compositionally biased region" description="Polar residues" evidence="1">
    <location>
        <begin position="375"/>
        <end position="388"/>
    </location>
</feature>
<dbReference type="AlphaFoldDB" id="A0A5J4KYN6"/>
<feature type="transmembrane region" description="Helical" evidence="2">
    <location>
        <begin position="96"/>
        <end position="114"/>
    </location>
</feature>
<feature type="region of interest" description="Disordered" evidence="1">
    <location>
        <begin position="369"/>
        <end position="396"/>
    </location>
</feature>
<keyword evidence="4" id="KW-1185">Reference proteome</keyword>
<organism evidence="3 4">
    <name type="scientific">Dictyobacter vulcani</name>
    <dbReference type="NCBI Taxonomy" id="2607529"/>
    <lineage>
        <taxon>Bacteria</taxon>
        <taxon>Bacillati</taxon>
        <taxon>Chloroflexota</taxon>
        <taxon>Ktedonobacteria</taxon>
        <taxon>Ktedonobacterales</taxon>
        <taxon>Dictyobacteraceae</taxon>
        <taxon>Dictyobacter</taxon>
    </lineage>
</organism>
<keyword evidence="2" id="KW-1133">Transmembrane helix</keyword>
<feature type="transmembrane region" description="Helical" evidence="2">
    <location>
        <begin position="211"/>
        <end position="230"/>
    </location>
</feature>
<evidence type="ECO:0000256" key="2">
    <source>
        <dbReference type="SAM" id="Phobius"/>
    </source>
</evidence>